<dbReference type="Pfam" id="PF03816">
    <property type="entry name" value="LytR_cpsA_psr"/>
    <property type="match status" value="1"/>
</dbReference>
<proteinExistence type="inferred from homology"/>
<protein>
    <recommendedName>
        <fullName evidence="7">Cell envelope-related transcriptional attenuator domain-containing protein</fullName>
    </recommendedName>
</protein>
<evidence type="ECO:0000313" key="5">
    <source>
        <dbReference type="EMBL" id="PIT86512.1"/>
    </source>
</evidence>
<evidence type="ECO:0000256" key="1">
    <source>
        <dbReference type="ARBA" id="ARBA00006068"/>
    </source>
</evidence>
<dbReference type="Gene3D" id="3.30.70.2390">
    <property type="match status" value="1"/>
</dbReference>
<evidence type="ECO:0000259" key="4">
    <source>
        <dbReference type="Pfam" id="PF13399"/>
    </source>
</evidence>
<keyword evidence="2" id="KW-1133">Transmembrane helix</keyword>
<dbReference type="InterPro" id="IPR050922">
    <property type="entry name" value="LytR/CpsA/Psr_CW_biosynth"/>
</dbReference>
<comment type="similarity">
    <text evidence="1">Belongs to the LytR/CpsA/Psr (LCP) family.</text>
</comment>
<dbReference type="InterPro" id="IPR004474">
    <property type="entry name" value="LytR_CpsA_psr"/>
</dbReference>
<dbReference type="InterPro" id="IPR027381">
    <property type="entry name" value="LytR/CpsA/Psr_C"/>
</dbReference>
<feature type="transmembrane region" description="Helical" evidence="2">
    <location>
        <begin position="28"/>
        <end position="49"/>
    </location>
</feature>
<gene>
    <name evidence="5" type="ORF">COU33_02740</name>
</gene>
<evidence type="ECO:0000256" key="2">
    <source>
        <dbReference type="SAM" id="Phobius"/>
    </source>
</evidence>
<dbReference type="Proteomes" id="UP000229362">
    <property type="component" value="Unassembled WGS sequence"/>
</dbReference>
<sequence>METPRMRREPVNFLDRETERVAPQRKRVLFLIVLVFSILFIGGCIVRTFTTKQVPTDPLLYDPITLEPIEPEGFFGKIKHFVFGNDISLEGEKKDRINLLLLGQGGIGHDGPFLTDTIILVSIKPSTNQVAFISIPRDLSVSIPGQGERKINHANAFGEANSYGSGPKVAKKIIEDTFDIDIHYYARVDFAAFEEIVDEVGGVRVNVERSFVDNEYPAPHDQYQVISFQKGTQTMDGKTALTFARSRHGNNGEGSDFARSKRQQKILLALKEKVLSFSTLANPIKINGILDSLDDHVITSMEFADVITFLKLARELDTKNIITLTLDDGIDGYLKNGYSPQGAFILEPVTGNFDDINAAIASIFENPPEVKIDNTPVQQAPEVSYTGANIEVQNGTWHAGMAARVRQQLVAEKFAVTSIGNTVERPQAESGIYLINKETKKDIVDALKQKLNIAIKEIPPLGESATGTTDILVILGDDFVE</sequence>
<evidence type="ECO:0000313" key="6">
    <source>
        <dbReference type="Proteomes" id="UP000229362"/>
    </source>
</evidence>
<dbReference type="AlphaFoldDB" id="A0A2M6W137"/>
<dbReference type="EMBL" id="PFBZ01000117">
    <property type="protein sequence ID" value="PIT86512.1"/>
    <property type="molecule type" value="Genomic_DNA"/>
</dbReference>
<reference evidence="6" key="1">
    <citation type="submission" date="2017-09" db="EMBL/GenBank/DDBJ databases">
        <title>Depth-based differentiation of microbial function through sediment-hosted aquifers and enrichment of novel symbionts in the deep terrestrial subsurface.</title>
        <authorList>
            <person name="Probst A.J."/>
            <person name="Ladd B."/>
            <person name="Jarett J.K."/>
            <person name="Geller-Mcgrath D.E."/>
            <person name="Sieber C.M.K."/>
            <person name="Emerson J.B."/>
            <person name="Anantharaman K."/>
            <person name="Thomas B.C."/>
            <person name="Malmstrom R."/>
            <person name="Stieglmeier M."/>
            <person name="Klingl A."/>
            <person name="Woyke T."/>
            <person name="Ryan C.M."/>
            <person name="Banfield J.F."/>
        </authorList>
    </citation>
    <scope>NUCLEOTIDE SEQUENCE [LARGE SCALE GENOMIC DNA]</scope>
</reference>
<dbReference type="PANTHER" id="PTHR33392">
    <property type="entry name" value="POLYISOPRENYL-TEICHOIC ACID--PEPTIDOGLYCAN TEICHOIC ACID TRANSFERASE TAGU"/>
    <property type="match status" value="1"/>
</dbReference>
<keyword evidence="2" id="KW-0812">Transmembrane</keyword>
<evidence type="ECO:0000259" key="3">
    <source>
        <dbReference type="Pfam" id="PF03816"/>
    </source>
</evidence>
<comment type="caution">
    <text evidence="5">The sequence shown here is derived from an EMBL/GenBank/DDBJ whole genome shotgun (WGS) entry which is preliminary data.</text>
</comment>
<dbReference type="Pfam" id="PF13399">
    <property type="entry name" value="LytR_C"/>
    <property type="match status" value="1"/>
</dbReference>
<evidence type="ECO:0008006" key="7">
    <source>
        <dbReference type="Google" id="ProtNLM"/>
    </source>
</evidence>
<name>A0A2M6W137_9BACT</name>
<keyword evidence="2" id="KW-0472">Membrane</keyword>
<feature type="domain" description="Cell envelope-related transcriptional attenuator" evidence="3">
    <location>
        <begin position="115"/>
        <end position="275"/>
    </location>
</feature>
<organism evidence="5 6">
    <name type="scientific">Candidatus Magasanikbacteria bacterium CG10_big_fil_rev_8_21_14_0_10_43_6</name>
    <dbReference type="NCBI Taxonomy" id="1974650"/>
    <lineage>
        <taxon>Bacteria</taxon>
        <taxon>Candidatus Magasanikiibacteriota</taxon>
    </lineage>
</organism>
<accession>A0A2M6W137</accession>
<dbReference type="PANTHER" id="PTHR33392:SF6">
    <property type="entry name" value="POLYISOPRENYL-TEICHOIC ACID--PEPTIDOGLYCAN TEICHOIC ACID TRANSFERASE TAGU"/>
    <property type="match status" value="1"/>
</dbReference>
<dbReference type="NCBIfam" id="TIGR00350">
    <property type="entry name" value="lytR_cpsA_psr"/>
    <property type="match status" value="1"/>
</dbReference>
<feature type="domain" description="LytR/CpsA/Psr regulator C-terminal" evidence="4">
    <location>
        <begin position="389"/>
        <end position="479"/>
    </location>
</feature>
<dbReference type="Gene3D" id="3.40.630.190">
    <property type="entry name" value="LCP protein"/>
    <property type="match status" value="1"/>
</dbReference>